<comment type="caution">
    <text evidence="3">The sequence shown here is derived from an EMBL/GenBank/DDBJ whole genome shotgun (WGS) entry which is preliminary data.</text>
</comment>
<gene>
    <name evidence="3" type="ORF">ACFSUS_17405</name>
</gene>
<name>A0ABW5M5Z8_9BACT</name>
<dbReference type="InterPro" id="IPR013589">
    <property type="entry name" value="Bac_transglu_N"/>
</dbReference>
<reference evidence="4" key="1">
    <citation type="journal article" date="2019" name="Int. J. Syst. Evol. Microbiol.">
        <title>The Global Catalogue of Microorganisms (GCM) 10K type strain sequencing project: providing services to taxonomists for standard genome sequencing and annotation.</title>
        <authorList>
            <consortium name="The Broad Institute Genomics Platform"/>
            <consortium name="The Broad Institute Genome Sequencing Center for Infectious Disease"/>
            <person name="Wu L."/>
            <person name="Ma J."/>
        </authorList>
    </citation>
    <scope>NUCLEOTIDE SEQUENCE [LARGE SCALE GENOMIC DNA]</scope>
    <source>
        <strain evidence="4">KCTC 42805</strain>
    </source>
</reference>
<dbReference type="Gene3D" id="3.10.620.30">
    <property type="match status" value="1"/>
</dbReference>
<dbReference type="Proteomes" id="UP001597469">
    <property type="component" value="Unassembled WGS sequence"/>
</dbReference>
<evidence type="ECO:0000259" key="2">
    <source>
        <dbReference type="SMART" id="SM00460"/>
    </source>
</evidence>
<evidence type="ECO:0000256" key="1">
    <source>
        <dbReference type="SAM" id="MobiDB-lite"/>
    </source>
</evidence>
<feature type="domain" description="Transglutaminase-like" evidence="2">
    <location>
        <begin position="159"/>
        <end position="219"/>
    </location>
</feature>
<dbReference type="SUPFAM" id="SSF54001">
    <property type="entry name" value="Cysteine proteinases"/>
    <property type="match status" value="1"/>
</dbReference>
<proteinExistence type="predicted"/>
<dbReference type="SMART" id="SM00460">
    <property type="entry name" value="TGc"/>
    <property type="match status" value="1"/>
</dbReference>
<dbReference type="PANTHER" id="PTHR33490">
    <property type="entry name" value="BLR5614 PROTEIN-RELATED"/>
    <property type="match status" value="1"/>
</dbReference>
<sequence length="284" mass="31471">MQLNAGCELSFDAQEPTPLVLMLRPRSGAGQWIIREEYQITPAVNVTEFTDMYGNLCQRLVAPEGPFSIHFSATVQTADESDVAPGAPYTPVEELPDSVLHYTLPSRYCQSDQLGDLATQITDGVEPGYDQAEAIRQWIHKNVTYQYGTSDASTSAVDTADKRIGVCRDFTHLGISLCRALNIPARMVVGYLYQLDPMDLHAWFEAYVDGRWFTFDATQEQPRGNRITVAYGRDAADVAFTTQFGPMTLNDMKVWVDADEPTADVNEKKSESIPTFSTSIGSST</sequence>
<evidence type="ECO:0000313" key="3">
    <source>
        <dbReference type="EMBL" id="MFD2572420.1"/>
    </source>
</evidence>
<organism evidence="3 4">
    <name type="scientific">Spirosoma soli</name>
    <dbReference type="NCBI Taxonomy" id="1770529"/>
    <lineage>
        <taxon>Bacteria</taxon>
        <taxon>Pseudomonadati</taxon>
        <taxon>Bacteroidota</taxon>
        <taxon>Cytophagia</taxon>
        <taxon>Cytophagales</taxon>
        <taxon>Cytophagaceae</taxon>
        <taxon>Spirosoma</taxon>
    </lineage>
</organism>
<accession>A0ABW5M5Z8</accession>
<dbReference type="RefSeq" id="WP_381524802.1">
    <property type="nucleotide sequence ID" value="NZ_JBHULN010000010.1"/>
</dbReference>
<dbReference type="Gene3D" id="2.60.40.2250">
    <property type="match status" value="1"/>
</dbReference>
<dbReference type="Pfam" id="PF08379">
    <property type="entry name" value="Bact_transglu_N"/>
    <property type="match status" value="1"/>
</dbReference>
<dbReference type="Pfam" id="PF01841">
    <property type="entry name" value="Transglut_core"/>
    <property type="match status" value="1"/>
</dbReference>
<dbReference type="InterPro" id="IPR002931">
    <property type="entry name" value="Transglutaminase-like"/>
</dbReference>
<dbReference type="InterPro" id="IPR038765">
    <property type="entry name" value="Papain-like_cys_pep_sf"/>
</dbReference>
<feature type="region of interest" description="Disordered" evidence="1">
    <location>
        <begin position="264"/>
        <end position="284"/>
    </location>
</feature>
<dbReference type="PANTHER" id="PTHR33490:SF12">
    <property type="entry name" value="BLL5557 PROTEIN"/>
    <property type="match status" value="1"/>
</dbReference>
<feature type="compositionally biased region" description="Polar residues" evidence="1">
    <location>
        <begin position="272"/>
        <end position="284"/>
    </location>
</feature>
<evidence type="ECO:0000313" key="4">
    <source>
        <dbReference type="Proteomes" id="UP001597469"/>
    </source>
</evidence>
<protein>
    <submittedName>
        <fullName evidence="3">Transglutaminase domain-containing protein</fullName>
    </submittedName>
</protein>
<dbReference type="EMBL" id="JBHULN010000010">
    <property type="protein sequence ID" value="MFD2572420.1"/>
    <property type="molecule type" value="Genomic_DNA"/>
</dbReference>
<keyword evidence="4" id="KW-1185">Reference proteome</keyword>